<feature type="region of interest" description="Disordered" evidence="4">
    <location>
        <begin position="417"/>
        <end position="438"/>
    </location>
</feature>
<evidence type="ECO:0000313" key="7">
    <source>
        <dbReference type="Proteomes" id="UP001595075"/>
    </source>
</evidence>
<name>A0ABR4CZU3_9HELO</name>
<evidence type="ECO:0000313" key="6">
    <source>
        <dbReference type="EMBL" id="KAL2075399.1"/>
    </source>
</evidence>
<feature type="region of interest" description="Disordered" evidence="4">
    <location>
        <begin position="558"/>
        <end position="587"/>
    </location>
</feature>
<dbReference type="InterPro" id="IPR003653">
    <property type="entry name" value="Peptidase_C48_C"/>
</dbReference>
<dbReference type="EMBL" id="JAZHXI010000001">
    <property type="protein sequence ID" value="KAL2075399.1"/>
    <property type="molecule type" value="Genomic_DNA"/>
</dbReference>
<dbReference type="Pfam" id="PF02902">
    <property type="entry name" value="Peptidase_C48"/>
    <property type="match status" value="1"/>
</dbReference>
<feature type="region of interest" description="Disordered" evidence="4">
    <location>
        <begin position="128"/>
        <end position="184"/>
    </location>
</feature>
<evidence type="ECO:0000259" key="5">
    <source>
        <dbReference type="Pfam" id="PF02902"/>
    </source>
</evidence>
<dbReference type="Proteomes" id="UP001595075">
    <property type="component" value="Unassembled WGS sequence"/>
</dbReference>
<evidence type="ECO:0000256" key="3">
    <source>
        <dbReference type="ARBA" id="ARBA00022801"/>
    </source>
</evidence>
<evidence type="ECO:0000256" key="2">
    <source>
        <dbReference type="ARBA" id="ARBA00022670"/>
    </source>
</evidence>
<gene>
    <name evidence="6" type="ORF">VTL71DRAFT_342</name>
</gene>
<protein>
    <recommendedName>
        <fullName evidence="5">Ubiquitin-like protease family profile domain-containing protein</fullName>
    </recommendedName>
</protein>
<keyword evidence="3" id="KW-0378">Hydrolase</keyword>
<reference evidence="6 7" key="1">
    <citation type="journal article" date="2024" name="Commun. Biol.">
        <title>Comparative genomic analysis of thermophilic fungi reveals convergent evolutionary adaptations and gene losses.</title>
        <authorList>
            <person name="Steindorff A.S."/>
            <person name="Aguilar-Pontes M.V."/>
            <person name="Robinson A.J."/>
            <person name="Andreopoulos B."/>
            <person name="LaButti K."/>
            <person name="Kuo A."/>
            <person name="Mondo S."/>
            <person name="Riley R."/>
            <person name="Otillar R."/>
            <person name="Haridas S."/>
            <person name="Lipzen A."/>
            <person name="Grimwood J."/>
            <person name="Schmutz J."/>
            <person name="Clum A."/>
            <person name="Reid I.D."/>
            <person name="Moisan M.C."/>
            <person name="Butler G."/>
            <person name="Nguyen T.T.M."/>
            <person name="Dewar K."/>
            <person name="Conant G."/>
            <person name="Drula E."/>
            <person name="Henrissat B."/>
            <person name="Hansel C."/>
            <person name="Singer S."/>
            <person name="Hutchinson M.I."/>
            <person name="de Vries R.P."/>
            <person name="Natvig D.O."/>
            <person name="Powell A.J."/>
            <person name="Tsang A."/>
            <person name="Grigoriev I.V."/>
        </authorList>
    </citation>
    <scope>NUCLEOTIDE SEQUENCE [LARGE SCALE GENOMIC DNA]</scope>
    <source>
        <strain evidence="6 7">CBS 494.80</strain>
    </source>
</reference>
<keyword evidence="2" id="KW-0645">Protease</keyword>
<feature type="compositionally biased region" description="Basic and acidic residues" evidence="4">
    <location>
        <begin position="164"/>
        <end position="174"/>
    </location>
</feature>
<comment type="similarity">
    <text evidence="1">Belongs to the peptidase C48 family.</text>
</comment>
<dbReference type="InterPro" id="IPR038765">
    <property type="entry name" value="Papain-like_cys_pep_sf"/>
</dbReference>
<keyword evidence="7" id="KW-1185">Reference proteome</keyword>
<organism evidence="6 7">
    <name type="scientific">Oculimacula yallundae</name>
    <dbReference type="NCBI Taxonomy" id="86028"/>
    <lineage>
        <taxon>Eukaryota</taxon>
        <taxon>Fungi</taxon>
        <taxon>Dikarya</taxon>
        <taxon>Ascomycota</taxon>
        <taxon>Pezizomycotina</taxon>
        <taxon>Leotiomycetes</taxon>
        <taxon>Helotiales</taxon>
        <taxon>Ploettnerulaceae</taxon>
        <taxon>Oculimacula</taxon>
    </lineage>
</organism>
<proteinExistence type="inferred from homology"/>
<accession>A0ABR4CZU3</accession>
<dbReference type="Gene3D" id="3.40.395.10">
    <property type="entry name" value="Adenoviral Proteinase, Chain A"/>
    <property type="match status" value="1"/>
</dbReference>
<feature type="compositionally biased region" description="Acidic residues" evidence="4">
    <location>
        <begin position="420"/>
        <end position="437"/>
    </location>
</feature>
<evidence type="ECO:0000256" key="4">
    <source>
        <dbReference type="SAM" id="MobiDB-lite"/>
    </source>
</evidence>
<evidence type="ECO:0000256" key="1">
    <source>
        <dbReference type="ARBA" id="ARBA00005234"/>
    </source>
</evidence>
<dbReference type="SUPFAM" id="SSF54001">
    <property type="entry name" value="Cysteine proteinases"/>
    <property type="match status" value="1"/>
</dbReference>
<comment type="caution">
    <text evidence="6">The sequence shown here is derived from an EMBL/GenBank/DDBJ whole genome shotgun (WGS) entry which is preliminary data.</text>
</comment>
<feature type="domain" description="Ubiquitin-like protease family profile" evidence="5">
    <location>
        <begin position="226"/>
        <end position="341"/>
    </location>
</feature>
<sequence length="587" mass="67254">MVIFDPAHLTANDRNLIERKQFSELPVDDEATFIQWQHECDIIHNPDLTPNSDGNQEGFEMSSDDEGIVIEGTQITAYEFSCLVNWHLPEREFHTNNDSLANEYIRMIVEHINQKTKDANEKELSIQAAGPEKEHLRKGASNSKQSHKRPRSRSSSPNTGSLQHVRDRSPDNAKPRPASTIADQPRCKMITSESFAILKYTTLCGATKGLDADVELRKMLQKIDCTPANFKSLDYLFIPVHYASSHMFLIGIAPKQRFAFVVDSSMDRKDYLEQWYRHGLQALLMMLDPVALFTEDNVPANGVLKARQWYIFGQSPDAVQQSDYYNCGAFAMTNTFCLAFGYNLLCYRKGDINKWKKARMAFELRKRAFTGPYEYDMIKISEKDVTVEEGVLDKGSDDDLDIQSGFKERLQDSATVLTDSEYDSDNASEGSDGEVDETAERKKGRAFFTITQARLRGSQRIQPNPDNLPWPPQFSKEVFDRAQLLYSVPPVNFRPELKYSKRELKKACREFPLTGWKSWSKQSQPLFLEWMLNEMAATLSLRNNDPIEPTYHLALDDKIGTGRKRKRTLPERHGSTKRRRTSPERQG</sequence>